<dbReference type="PANTHER" id="PTHR45138:SF9">
    <property type="entry name" value="DIGUANYLATE CYCLASE DGCM-RELATED"/>
    <property type="match status" value="1"/>
</dbReference>
<evidence type="ECO:0000313" key="5">
    <source>
        <dbReference type="Proteomes" id="UP000601768"/>
    </source>
</evidence>
<dbReference type="Pfam" id="PF00990">
    <property type="entry name" value="GGDEF"/>
    <property type="match status" value="1"/>
</dbReference>
<protein>
    <recommendedName>
        <fullName evidence="1">diguanylate cyclase</fullName>
        <ecNumber evidence="1">2.7.7.65</ecNumber>
    </recommendedName>
</protein>
<accession>A0A8J6M3F5</accession>
<gene>
    <name evidence="4" type="ORF">H8B19_13805</name>
</gene>
<feature type="domain" description="GGDEF" evidence="3">
    <location>
        <begin position="1"/>
        <end position="61"/>
    </location>
</feature>
<dbReference type="InterPro" id="IPR000160">
    <property type="entry name" value="GGDEF_dom"/>
</dbReference>
<dbReference type="EC" id="2.7.7.65" evidence="1"/>
<proteinExistence type="predicted"/>
<dbReference type="InterPro" id="IPR029787">
    <property type="entry name" value="Nucleotide_cyclase"/>
</dbReference>
<dbReference type="GO" id="GO:1902201">
    <property type="term" value="P:negative regulation of bacterial-type flagellum-dependent cell motility"/>
    <property type="evidence" value="ECO:0007669"/>
    <property type="project" value="TreeGrafter"/>
</dbReference>
<dbReference type="RefSeq" id="WP_186507482.1">
    <property type="nucleotide sequence ID" value="NZ_JACNEP010000012.1"/>
</dbReference>
<dbReference type="Proteomes" id="UP000601768">
    <property type="component" value="Unassembled WGS sequence"/>
</dbReference>
<evidence type="ECO:0000256" key="2">
    <source>
        <dbReference type="ARBA" id="ARBA00034247"/>
    </source>
</evidence>
<keyword evidence="5" id="KW-1185">Reference proteome</keyword>
<evidence type="ECO:0000256" key="1">
    <source>
        <dbReference type="ARBA" id="ARBA00012528"/>
    </source>
</evidence>
<evidence type="ECO:0000259" key="3">
    <source>
        <dbReference type="PROSITE" id="PS50887"/>
    </source>
</evidence>
<evidence type="ECO:0000313" key="4">
    <source>
        <dbReference type="EMBL" id="MBC3766957.1"/>
    </source>
</evidence>
<dbReference type="EMBL" id="JACNEP010000012">
    <property type="protein sequence ID" value="MBC3766957.1"/>
    <property type="molecule type" value="Genomic_DNA"/>
</dbReference>
<reference evidence="4" key="2">
    <citation type="submission" date="2020-08" db="EMBL/GenBank/DDBJ databases">
        <authorList>
            <person name="Lai Q."/>
        </authorList>
    </citation>
    <scope>NUCLEOTIDE SEQUENCE</scope>
    <source>
        <strain evidence="4">S27-2</strain>
    </source>
</reference>
<dbReference type="PROSITE" id="PS50887">
    <property type="entry name" value="GGDEF"/>
    <property type="match status" value="1"/>
</dbReference>
<dbReference type="InterPro" id="IPR043128">
    <property type="entry name" value="Rev_trsase/Diguanyl_cyclase"/>
</dbReference>
<sequence length="66" mass="7277">MRHKIAGAPITTGLQSINCTVSIGVTTQDCLTSFEKLYEQADSALYQSKHNGRNKVTFEQSSNKQT</sequence>
<dbReference type="GO" id="GO:0043709">
    <property type="term" value="P:cell adhesion involved in single-species biofilm formation"/>
    <property type="evidence" value="ECO:0007669"/>
    <property type="project" value="TreeGrafter"/>
</dbReference>
<dbReference type="Gene3D" id="3.30.70.270">
    <property type="match status" value="1"/>
</dbReference>
<comment type="caution">
    <text evidence="4">The sequence shown here is derived from an EMBL/GenBank/DDBJ whole genome shotgun (WGS) entry which is preliminary data.</text>
</comment>
<comment type="catalytic activity">
    <reaction evidence="2">
        <text>2 GTP = 3',3'-c-di-GMP + 2 diphosphate</text>
        <dbReference type="Rhea" id="RHEA:24898"/>
        <dbReference type="ChEBI" id="CHEBI:33019"/>
        <dbReference type="ChEBI" id="CHEBI:37565"/>
        <dbReference type="ChEBI" id="CHEBI:58805"/>
        <dbReference type="EC" id="2.7.7.65"/>
    </reaction>
</comment>
<dbReference type="PANTHER" id="PTHR45138">
    <property type="entry name" value="REGULATORY COMPONENTS OF SENSORY TRANSDUCTION SYSTEM"/>
    <property type="match status" value="1"/>
</dbReference>
<dbReference type="GO" id="GO:0052621">
    <property type="term" value="F:diguanylate cyclase activity"/>
    <property type="evidence" value="ECO:0007669"/>
    <property type="project" value="UniProtKB-EC"/>
</dbReference>
<dbReference type="AlphaFoldDB" id="A0A8J6M3F5"/>
<name>A0A8J6M3F5_9ALTE</name>
<dbReference type="InterPro" id="IPR050469">
    <property type="entry name" value="Diguanylate_Cyclase"/>
</dbReference>
<organism evidence="4 5">
    <name type="scientific">Neptunicella marina</name>
    <dbReference type="NCBI Taxonomy" id="2125989"/>
    <lineage>
        <taxon>Bacteria</taxon>
        <taxon>Pseudomonadati</taxon>
        <taxon>Pseudomonadota</taxon>
        <taxon>Gammaproteobacteria</taxon>
        <taxon>Alteromonadales</taxon>
        <taxon>Alteromonadaceae</taxon>
        <taxon>Neptunicella</taxon>
    </lineage>
</organism>
<reference evidence="4" key="1">
    <citation type="journal article" date="2018" name="Int. J. Syst. Evol. Microbiol.">
        <title>Neptunicella marina gen. nov., sp. nov., isolated from surface seawater.</title>
        <authorList>
            <person name="Liu X."/>
            <person name="Lai Q."/>
            <person name="Du Y."/>
            <person name="Zhang X."/>
            <person name="Liu Z."/>
            <person name="Sun F."/>
            <person name="Shao Z."/>
        </authorList>
    </citation>
    <scope>NUCLEOTIDE SEQUENCE</scope>
    <source>
        <strain evidence="4">S27-2</strain>
    </source>
</reference>
<dbReference type="GO" id="GO:0005886">
    <property type="term" value="C:plasma membrane"/>
    <property type="evidence" value="ECO:0007669"/>
    <property type="project" value="TreeGrafter"/>
</dbReference>
<dbReference type="SUPFAM" id="SSF55073">
    <property type="entry name" value="Nucleotide cyclase"/>
    <property type="match status" value="1"/>
</dbReference>